<dbReference type="OrthoDB" id="9780903at2"/>
<feature type="domain" description="Quercetin 2,3-dioxygenase C-terminal cupin" evidence="1">
    <location>
        <begin position="163"/>
        <end position="241"/>
    </location>
</feature>
<dbReference type="PANTHER" id="PTHR43212:SF3">
    <property type="entry name" value="QUERCETIN 2,3-DIOXYGENASE"/>
    <property type="match status" value="1"/>
</dbReference>
<sequence length="244" mass="25825">MITVRQADTLGVTQSDTLTLRCYFAFADYQDPVHQHEGRLRVLNQGELGPSETYHLGPEAADDIVTWVWTGSLVAQVDGFEPEDIQAGGLHFISAGSGCTGLSWQAGAEGAAFLQFWFLPDMEGGMPRQESRSCLDQQGDGGFSILASGFPEDNAEESEDVTDDGPVALRASARLLHAAIPAGEGAAYNTSASRDLYLVVVSGTVSVEESVLKTGDAAAVQGVQTLTVMAQEQAVILLTDVAQS</sequence>
<gene>
    <name evidence="2" type="ORF">AOR01nite_22240</name>
</gene>
<name>A0A4Y3TRP1_9PROT</name>
<proteinExistence type="predicted"/>
<comment type="caution">
    <text evidence="2">The sequence shown here is derived from an EMBL/GenBank/DDBJ whole genome shotgun (WGS) entry which is preliminary data.</text>
</comment>
<dbReference type="SUPFAM" id="SSF51182">
    <property type="entry name" value="RmlC-like cupins"/>
    <property type="match status" value="1"/>
</dbReference>
<protein>
    <recommendedName>
        <fullName evidence="1">Quercetin 2,3-dioxygenase C-terminal cupin domain-containing protein</fullName>
    </recommendedName>
</protein>
<accession>A0A4Y3TRP1</accession>
<evidence type="ECO:0000259" key="1">
    <source>
        <dbReference type="Pfam" id="PF17954"/>
    </source>
</evidence>
<keyword evidence="3" id="KW-1185">Reference proteome</keyword>
<dbReference type="STRING" id="104099.AD949_02725"/>
<evidence type="ECO:0000313" key="2">
    <source>
        <dbReference type="EMBL" id="GEB83747.1"/>
    </source>
</evidence>
<dbReference type="InterPro" id="IPR014710">
    <property type="entry name" value="RmlC-like_jellyroll"/>
</dbReference>
<dbReference type="InterPro" id="IPR011051">
    <property type="entry name" value="RmlC_Cupin_sf"/>
</dbReference>
<reference evidence="2 3" key="1">
    <citation type="submission" date="2019-06" db="EMBL/GenBank/DDBJ databases">
        <title>Whole genome shotgun sequence of Acetobacter orleanensis NBRC 13752.</title>
        <authorList>
            <person name="Hosoyama A."/>
            <person name="Uohara A."/>
            <person name="Ohji S."/>
            <person name="Ichikawa N."/>
        </authorList>
    </citation>
    <scope>NUCLEOTIDE SEQUENCE [LARGE SCALE GENOMIC DNA]</scope>
    <source>
        <strain evidence="2 3">NBRC 13752</strain>
    </source>
</reference>
<dbReference type="Proteomes" id="UP000317617">
    <property type="component" value="Unassembled WGS sequence"/>
</dbReference>
<dbReference type="Gene3D" id="2.60.120.10">
    <property type="entry name" value="Jelly Rolls"/>
    <property type="match status" value="2"/>
</dbReference>
<dbReference type="Pfam" id="PF17954">
    <property type="entry name" value="Pirin_C_2"/>
    <property type="match status" value="1"/>
</dbReference>
<dbReference type="EMBL" id="BJMU01000017">
    <property type="protein sequence ID" value="GEB83747.1"/>
    <property type="molecule type" value="Genomic_DNA"/>
</dbReference>
<organism evidence="2 3">
    <name type="scientific">Acetobacter orleanensis</name>
    <dbReference type="NCBI Taxonomy" id="104099"/>
    <lineage>
        <taxon>Bacteria</taxon>
        <taxon>Pseudomonadati</taxon>
        <taxon>Pseudomonadota</taxon>
        <taxon>Alphaproteobacteria</taxon>
        <taxon>Acetobacterales</taxon>
        <taxon>Acetobacteraceae</taxon>
        <taxon>Acetobacter</taxon>
    </lineage>
</organism>
<dbReference type="PANTHER" id="PTHR43212">
    <property type="entry name" value="QUERCETIN 2,3-DIOXYGENASE"/>
    <property type="match status" value="1"/>
</dbReference>
<dbReference type="InterPro" id="IPR041602">
    <property type="entry name" value="Quercetinase_C"/>
</dbReference>
<dbReference type="InterPro" id="IPR012093">
    <property type="entry name" value="Pirin"/>
</dbReference>
<dbReference type="RefSeq" id="WP_048836290.1">
    <property type="nucleotide sequence ID" value="NZ_BJMU01000017.1"/>
</dbReference>
<evidence type="ECO:0000313" key="3">
    <source>
        <dbReference type="Proteomes" id="UP000317617"/>
    </source>
</evidence>
<dbReference type="AlphaFoldDB" id="A0A4Y3TRP1"/>